<evidence type="ECO:0000313" key="9">
    <source>
        <dbReference type="EMBL" id="PWB84995.1"/>
    </source>
</evidence>
<dbReference type="AlphaFoldDB" id="A0A2U1S5X2"/>
<dbReference type="EMBL" id="MZGU01000006">
    <property type="protein sequence ID" value="PWB84995.1"/>
    <property type="molecule type" value="Genomic_DNA"/>
</dbReference>
<dbReference type="InterPro" id="IPR015422">
    <property type="entry name" value="PyrdxlP-dep_Trfase_small"/>
</dbReference>
<dbReference type="Proteomes" id="UP000245577">
    <property type="component" value="Unassembled WGS sequence"/>
</dbReference>
<organism evidence="9 10">
    <name type="scientific">Methanobrevibacter woesei</name>
    <dbReference type="NCBI Taxonomy" id="190976"/>
    <lineage>
        <taxon>Archaea</taxon>
        <taxon>Methanobacteriati</taxon>
        <taxon>Methanobacteriota</taxon>
        <taxon>Methanomada group</taxon>
        <taxon>Methanobacteria</taxon>
        <taxon>Methanobacteriales</taxon>
        <taxon>Methanobacteriaceae</taxon>
        <taxon>Methanobrevibacter</taxon>
    </lineage>
</organism>
<evidence type="ECO:0000256" key="3">
    <source>
        <dbReference type="ARBA" id="ARBA00011738"/>
    </source>
</evidence>
<name>A0A2U1S5X2_9EURY</name>
<dbReference type="InterPro" id="IPR004838">
    <property type="entry name" value="NHTrfase_class1_PyrdxlP-BS"/>
</dbReference>
<accession>A0A2U1S5X2</accession>
<protein>
    <recommendedName>
        <fullName evidence="7">Aminotransferase</fullName>
        <ecNumber evidence="7">2.6.1.-</ecNumber>
    </recommendedName>
</protein>
<keyword evidence="6" id="KW-0663">Pyridoxal phosphate</keyword>
<dbReference type="CDD" id="cd00609">
    <property type="entry name" value="AAT_like"/>
    <property type="match status" value="1"/>
</dbReference>
<evidence type="ECO:0000313" key="10">
    <source>
        <dbReference type="Proteomes" id="UP000245577"/>
    </source>
</evidence>
<dbReference type="GO" id="GO:0008483">
    <property type="term" value="F:transaminase activity"/>
    <property type="evidence" value="ECO:0007669"/>
    <property type="project" value="UniProtKB-KW"/>
</dbReference>
<dbReference type="InterPro" id="IPR015424">
    <property type="entry name" value="PyrdxlP-dep_Trfase"/>
</dbReference>
<evidence type="ECO:0000256" key="5">
    <source>
        <dbReference type="ARBA" id="ARBA00022679"/>
    </source>
</evidence>
<dbReference type="NCBIfam" id="NF004870">
    <property type="entry name" value="PRK06225.1"/>
    <property type="match status" value="1"/>
</dbReference>
<dbReference type="PANTHER" id="PTHR46383:SF1">
    <property type="entry name" value="ASPARTATE AMINOTRANSFERASE"/>
    <property type="match status" value="1"/>
</dbReference>
<dbReference type="GO" id="GO:0030170">
    <property type="term" value="F:pyridoxal phosphate binding"/>
    <property type="evidence" value="ECO:0007669"/>
    <property type="project" value="InterPro"/>
</dbReference>
<dbReference type="InterPro" id="IPR050596">
    <property type="entry name" value="AspAT/PAT-like"/>
</dbReference>
<gene>
    <name evidence="9" type="primary">aspC</name>
    <name evidence="9" type="ORF">MBBWO_13080</name>
</gene>
<dbReference type="InterPro" id="IPR015421">
    <property type="entry name" value="PyrdxlP-dep_Trfase_major"/>
</dbReference>
<sequence>MNTDNKGIEDTLQKKYDKIERVPPKGYDCANDFFEDVFNDKEMIWMGQNTNHLHDDTIAKAMANCVMTKEYCKYPPPEGFSDLKQLILDDLGLENQEVFLTAGATESLHICMNGLLNKSDNVITCDPGYLIIGTFAERFADEVKYVPIYSEENNYKLTPELVRENMDENTKMIILIDPLNPLGTAYTEEEIKEFAEIAIENDIYLLHDITYKDFARQHFVAAKYAPKNTITIYSFSKIFGMAGLRIGAVISTPEINEVLKNVVVNDLGVNIVAQYGAMAGLKSKDQWIGEIRETSFSNQKLIKEMIDGIDGVFLPVYPSDGNMMVIDLSGVGISPKKMSEYLLDKKIFTREGEYTSRLVGDKYLRISFSIPEEGIKKFCEEFPKAVEALKK</sequence>
<evidence type="ECO:0000256" key="1">
    <source>
        <dbReference type="ARBA" id="ARBA00001933"/>
    </source>
</evidence>
<dbReference type="SUPFAM" id="SSF53383">
    <property type="entry name" value="PLP-dependent transferases"/>
    <property type="match status" value="1"/>
</dbReference>
<dbReference type="InterPro" id="IPR004839">
    <property type="entry name" value="Aminotransferase_I/II_large"/>
</dbReference>
<keyword evidence="10" id="KW-1185">Reference proteome</keyword>
<keyword evidence="5 7" id="KW-0808">Transferase</keyword>
<evidence type="ECO:0000256" key="2">
    <source>
        <dbReference type="ARBA" id="ARBA00007441"/>
    </source>
</evidence>
<evidence type="ECO:0000259" key="8">
    <source>
        <dbReference type="Pfam" id="PF00155"/>
    </source>
</evidence>
<comment type="caution">
    <text evidence="9">The sequence shown here is derived from an EMBL/GenBank/DDBJ whole genome shotgun (WGS) entry which is preliminary data.</text>
</comment>
<dbReference type="Gene3D" id="3.40.640.10">
    <property type="entry name" value="Type I PLP-dependent aspartate aminotransferase-like (Major domain)"/>
    <property type="match status" value="1"/>
</dbReference>
<dbReference type="EC" id="2.6.1.-" evidence="7"/>
<proteinExistence type="inferred from homology"/>
<dbReference type="RefSeq" id="WP_116670091.1">
    <property type="nucleotide sequence ID" value="NZ_CAUHNE010000010.1"/>
</dbReference>
<comment type="similarity">
    <text evidence="2 7">Belongs to the class-I pyridoxal-phosphate-dependent aminotransferase family.</text>
</comment>
<dbReference type="Gene3D" id="3.90.1150.10">
    <property type="entry name" value="Aspartate Aminotransferase, domain 1"/>
    <property type="match status" value="1"/>
</dbReference>
<dbReference type="Pfam" id="PF00155">
    <property type="entry name" value="Aminotran_1_2"/>
    <property type="match status" value="1"/>
</dbReference>
<dbReference type="OrthoDB" id="372018at2157"/>
<keyword evidence="4 7" id="KW-0032">Aminotransferase</keyword>
<evidence type="ECO:0000256" key="6">
    <source>
        <dbReference type="ARBA" id="ARBA00022898"/>
    </source>
</evidence>
<dbReference type="GO" id="GO:0006520">
    <property type="term" value="P:amino acid metabolic process"/>
    <property type="evidence" value="ECO:0007669"/>
    <property type="project" value="InterPro"/>
</dbReference>
<feature type="domain" description="Aminotransferase class I/classII large" evidence="8">
    <location>
        <begin position="42"/>
        <end position="381"/>
    </location>
</feature>
<evidence type="ECO:0000256" key="7">
    <source>
        <dbReference type="RuleBase" id="RU000481"/>
    </source>
</evidence>
<dbReference type="PANTHER" id="PTHR46383">
    <property type="entry name" value="ASPARTATE AMINOTRANSFERASE"/>
    <property type="match status" value="1"/>
</dbReference>
<comment type="cofactor">
    <cofactor evidence="1 7">
        <name>pyridoxal 5'-phosphate</name>
        <dbReference type="ChEBI" id="CHEBI:597326"/>
    </cofactor>
</comment>
<reference evidence="9 10" key="1">
    <citation type="submission" date="2017-03" db="EMBL/GenBank/DDBJ databases">
        <title>Genome sequence of Methanobrevibacter wosei.</title>
        <authorList>
            <person name="Poehlein A."/>
            <person name="Seedorf H."/>
            <person name="Daniel R."/>
        </authorList>
    </citation>
    <scope>NUCLEOTIDE SEQUENCE [LARGE SCALE GENOMIC DNA]</scope>
    <source>
        <strain evidence="9 10">DSM 11979</strain>
    </source>
</reference>
<dbReference type="PROSITE" id="PS00105">
    <property type="entry name" value="AA_TRANSFER_CLASS_1"/>
    <property type="match status" value="1"/>
</dbReference>
<evidence type="ECO:0000256" key="4">
    <source>
        <dbReference type="ARBA" id="ARBA00022576"/>
    </source>
</evidence>
<comment type="subunit">
    <text evidence="3">Homodimer.</text>
</comment>